<feature type="domain" description="Trafficking protein particle complex subunit 11" evidence="3">
    <location>
        <begin position="359"/>
        <end position="636"/>
    </location>
</feature>
<dbReference type="GO" id="GO:0016740">
    <property type="term" value="F:transferase activity"/>
    <property type="evidence" value="ECO:0007669"/>
    <property type="project" value="UniProtKB-KW"/>
</dbReference>
<dbReference type="OMA" id="CVEYYRD"/>
<protein>
    <submittedName>
        <fullName evidence="4">Glutathione transferase omega-1</fullName>
    </submittedName>
</protein>
<dbReference type="InterPro" id="IPR012880">
    <property type="entry name" value="Gryzun"/>
</dbReference>
<dbReference type="EMBL" id="KE148164">
    <property type="protein sequence ID" value="EPE03891.1"/>
    <property type="molecule type" value="Genomic_DNA"/>
</dbReference>
<keyword evidence="5" id="KW-1185">Reference proteome</keyword>
<proteinExistence type="predicted"/>
<dbReference type="eggNOG" id="KOG4386">
    <property type="taxonomic scope" value="Eukaryota"/>
</dbReference>
<feature type="region of interest" description="Disordered" evidence="1">
    <location>
        <begin position="283"/>
        <end position="304"/>
    </location>
</feature>
<dbReference type="VEuPathDB" id="FungiDB:F503_01781"/>
<sequence length="1334" mass="147431">MDAYPAYSLTQNIPLLVTVGLPPSTASKDTDSSGDAPWTLGADLKDQATLLRSDMPVLDGDHASEFSRYITAGDVSGPVPPSSQIWHGRASSQRYRFRIRGTGRAYYLPPRNASLPENFEVPDSQQVALHSPFSPLSPSCSLYPDGIISAQWIQKHQEIVPSVFLCCYSLTPDSTTATLQDNKIKSDITAFRTAVQQSGYRSRVAVAIFVAAAAGEDHAAADGLVQERLESIRKTTGTETKLFFAVPATSELHEELHRVAENMLVNIYAVAMEYYRELGRHARKKRGRGSAPQPSVPPTSGTSQTLSLAGWHIRYDLKTAVLAEFRQETDVALRIFDQAYETLLGPEVLYEAIPHWSPRWNEARLLADTLAIRSLRCLLIMGQHSLAVRRWTMHRDRLYALLNARGRGTANYGWKAWEARWAAVMADLVQRVGVPDLTISSSKKSSILYLQPEKAMVSERPGPFEFLHHRGYWFRMAARHTAARRALAQAIPEDDRHPPDFSPASAVAHRAFTYDDYMCPQPHKENPLPSLVSSRGPGVNHSAIIVKYLEQAITEFVQRRQKRTAAELALECGREYVGAKQWQAAINILAPLWTAEAWTAWPNVREELGWTLRAAAQSIEPPRTDLLVAVDWELQSTKYTRKTNWPYDVGKITAAEGAEVAKVKLESAPSFLLPGFVFKHGEGKAGEVAQAQFALRSNAQAQSAPIVFDELRLRFDGSLKPIIIKHTAAGKPKQSITITKLALEEEEDDDEEDDDDGEEEEEELSNLVGSADLTLYPQSTLVFELSVPLRRSGDARALAADFRYSSPSYALVFTSPLVSDIGAGKPTWFLAPRPNARTTVPRTESQAIHILPRPPKLDIRWATAEGTAEKAVDDDEQKPHQLPTYYTNEAIELALELVNGEEADANVKLDVFMEGDDGAPGFTLLVGNDEIDTVPGTSTDDADSAEVSPSLKSVPLGRLATGASTKLVLRLPPSFLPTNLDITLRAVYHLVSAPGTPISQQLAFKLALSNPFEANYDLLPRVHPAPWPSLFDHEGIQPAALPAEDAVAAVAAHGLIQAWALVTRYASFATEDLRVVDLDLVVGPVPAVTVKHTRQLEAKQSGVQLVKPQTMEEVQFDLTVQKKSLDDRDAVHLDVSFVISWQRLGASQTSAPNKTVLPVPRLALFGSEPRVLASVAHSRQQPTSTQIVTMAVAIENPSAHFLTFGLTMEPSNEFAFSGAKMTTLHVLPMSRRTVTYRLMPTLGSGSEDGSAADEVKERWIRPGLVVRDKYFQKVLRILPTEGMKMDKEGILIWVPPVEEEGESDDDEEEDEEEDDDEDEDEEEEDEDDDDDEEE</sequence>
<feature type="compositionally biased region" description="Acidic residues" evidence="1">
    <location>
        <begin position="744"/>
        <end position="764"/>
    </location>
</feature>
<dbReference type="OrthoDB" id="6278596at2759"/>
<feature type="region of interest" description="Disordered" evidence="1">
    <location>
        <begin position="1292"/>
        <end position="1334"/>
    </location>
</feature>
<evidence type="ECO:0000259" key="2">
    <source>
        <dbReference type="Pfam" id="PF07919"/>
    </source>
</evidence>
<keyword evidence="4" id="KW-0808">Transferase</keyword>
<evidence type="ECO:0000259" key="3">
    <source>
        <dbReference type="Pfam" id="PF11817"/>
    </source>
</evidence>
<dbReference type="PANTHER" id="PTHR14374">
    <property type="entry name" value="FOIE GRAS"/>
    <property type="match status" value="1"/>
</dbReference>
<evidence type="ECO:0000313" key="4">
    <source>
        <dbReference type="EMBL" id="EPE03891.1"/>
    </source>
</evidence>
<dbReference type="STRING" id="1262450.S3BWS7"/>
<organism evidence="4 5">
    <name type="scientific">Ophiostoma piceae (strain UAMH 11346)</name>
    <name type="common">Sap stain fungus</name>
    <dbReference type="NCBI Taxonomy" id="1262450"/>
    <lineage>
        <taxon>Eukaryota</taxon>
        <taxon>Fungi</taxon>
        <taxon>Dikarya</taxon>
        <taxon>Ascomycota</taxon>
        <taxon>Pezizomycotina</taxon>
        <taxon>Sordariomycetes</taxon>
        <taxon>Sordariomycetidae</taxon>
        <taxon>Ophiostomatales</taxon>
        <taxon>Ophiostomataceae</taxon>
        <taxon>Ophiostoma</taxon>
    </lineage>
</organism>
<dbReference type="Proteomes" id="UP000016923">
    <property type="component" value="Unassembled WGS sequence"/>
</dbReference>
<gene>
    <name evidence="4" type="ORF">F503_01781</name>
</gene>
<dbReference type="Pfam" id="PF11817">
    <property type="entry name" value="Foie-gras_1"/>
    <property type="match status" value="1"/>
</dbReference>
<dbReference type="Pfam" id="PF07919">
    <property type="entry name" value="Gryzun"/>
    <property type="match status" value="1"/>
</dbReference>
<name>S3BWS7_OPHP1</name>
<feature type="compositionally biased region" description="Acidic residues" evidence="1">
    <location>
        <begin position="1297"/>
        <end position="1334"/>
    </location>
</feature>
<dbReference type="PANTHER" id="PTHR14374:SF0">
    <property type="entry name" value="TRAFFICKING PROTEIN PARTICLE COMPLEX SUBUNIT 11"/>
    <property type="match status" value="1"/>
</dbReference>
<dbReference type="InterPro" id="IPR021773">
    <property type="entry name" value="TPC11"/>
</dbReference>
<dbReference type="HOGENOM" id="CLU_003572_1_0_1"/>
<feature type="region of interest" description="Disordered" evidence="1">
    <location>
        <begin position="741"/>
        <end position="769"/>
    </location>
</feature>
<evidence type="ECO:0000313" key="5">
    <source>
        <dbReference type="Proteomes" id="UP000016923"/>
    </source>
</evidence>
<reference evidence="4 5" key="1">
    <citation type="journal article" date="2013" name="BMC Genomics">
        <title>The genome and transcriptome of the pine saprophyte Ophiostoma piceae, and a comparison with the bark beetle-associated pine pathogen Grosmannia clavigera.</title>
        <authorList>
            <person name="Haridas S."/>
            <person name="Wang Y."/>
            <person name="Lim L."/>
            <person name="Massoumi Alamouti S."/>
            <person name="Jackman S."/>
            <person name="Docking R."/>
            <person name="Robertson G."/>
            <person name="Birol I."/>
            <person name="Bohlmann J."/>
            <person name="Breuil C."/>
        </authorList>
    </citation>
    <scope>NUCLEOTIDE SEQUENCE [LARGE SCALE GENOMIC DNA]</scope>
    <source>
        <strain evidence="4 5">UAMH 11346</strain>
    </source>
</reference>
<feature type="domain" description="Gryzun putative trafficking through Golgi" evidence="2">
    <location>
        <begin position="664"/>
        <end position="1295"/>
    </location>
</feature>
<accession>S3BWS7</accession>
<evidence type="ECO:0000256" key="1">
    <source>
        <dbReference type="SAM" id="MobiDB-lite"/>
    </source>
</evidence>